<keyword evidence="4" id="KW-1185">Reference proteome</keyword>
<evidence type="ECO:0000259" key="2">
    <source>
        <dbReference type="Pfam" id="PF20152"/>
    </source>
</evidence>
<feature type="domain" description="DUF6534" evidence="2">
    <location>
        <begin position="163"/>
        <end position="249"/>
    </location>
</feature>
<proteinExistence type="predicted"/>
<dbReference type="PANTHER" id="PTHR40465">
    <property type="entry name" value="CHROMOSOME 1, WHOLE GENOME SHOTGUN SEQUENCE"/>
    <property type="match status" value="1"/>
</dbReference>
<accession>A0A8H5C647</accession>
<dbReference type="Proteomes" id="UP000541558">
    <property type="component" value="Unassembled WGS sequence"/>
</dbReference>
<evidence type="ECO:0000256" key="1">
    <source>
        <dbReference type="SAM" id="Phobius"/>
    </source>
</evidence>
<feature type="transmembrane region" description="Helical" evidence="1">
    <location>
        <begin position="12"/>
        <end position="35"/>
    </location>
</feature>
<sequence length="387" mass="42470">MAPNIQLSFGPMLIGTFVNMILYGILIMQTFHYYLTYKNDPRWIKALVYYLFIVESLNTACDMQMMYQPLIQHFGEEEATRYFPMMFAAEPIVIVAVSTPIQFFFAWRVRLLTKSNWLAGLICFFSIVSLGGGIWTTVLIIKLKVFARKIELHWSALVWFLAACVADILITVVLVITLSRRKTGFSATDDAIQKIIRMTVQTGALTAVFAVGDVVFFMSMGRTALNFLWDLALSKLYANCLLSTLNARANIKESTLGSNPRQAVSSPNGVGVNGNAGRRDVVGVGLSGLVSHGASSANTHTHSEFELEEGLGLGCHLSPSASFFREKAQHAAEPRNTVDLEYGLEGVTVTKVVETLEDPEPRPRGGTYSLSTSAAATVSGCGYAYAQ</sequence>
<feature type="transmembrane region" description="Helical" evidence="1">
    <location>
        <begin position="87"/>
        <end position="105"/>
    </location>
</feature>
<protein>
    <recommendedName>
        <fullName evidence="2">DUF6534 domain-containing protein</fullName>
    </recommendedName>
</protein>
<keyword evidence="1" id="KW-0472">Membrane</keyword>
<feature type="transmembrane region" description="Helical" evidence="1">
    <location>
        <begin position="153"/>
        <end position="178"/>
    </location>
</feature>
<dbReference type="InterPro" id="IPR045339">
    <property type="entry name" value="DUF6534"/>
</dbReference>
<dbReference type="Pfam" id="PF20152">
    <property type="entry name" value="DUF6534"/>
    <property type="match status" value="1"/>
</dbReference>
<organism evidence="3 4">
    <name type="scientific">Ephemerocybe angulata</name>
    <dbReference type="NCBI Taxonomy" id="980116"/>
    <lineage>
        <taxon>Eukaryota</taxon>
        <taxon>Fungi</taxon>
        <taxon>Dikarya</taxon>
        <taxon>Basidiomycota</taxon>
        <taxon>Agaricomycotina</taxon>
        <taxon>Agaricomycetes</taxon>
        <taxon>Agaricomycetidae</taxon>
        <taxon>Agaricales</taxon>
        <taxon>Agaricineae</taxon>
        <taxon>Psathyrellaceae</taxon>
        <taxon>Ephemerocybe</taxon>
    </lineage>
</organism>
<gene>
    <name evidence="3" type="ORF">D9611_011747</name>
</gene>
<dbReference type="EMBL" id="JAACJK010000063">
    <property type="protein sequence ID" value="KAF5335281.1"/>
    <property type="molecule type" value="Genomic_DNA"/>
</dbReference>
<reference evidence="3 4" key="1">
    <citation type="journal article" date="2020" name="ISME J.">
        <title>Uncovering the hidden diversity of litter-decomposition mechanisms in mushroom-forming fungi.</title>
        <authorList>
            <person name="Floudas D."/>
            <person name="Bentzer J."/>
            <person name="Ahren D."/>
            <person name="Johansson T."/>
            <person name="Persson P."/>
            <person name="Tunlid A."/>
        </authorList>
    </citation>
    <scope>NUCLEOTIDE SEQUENCE [LARGE SCALE GENOMIC DNA]</scope>
    <source>
        <strain evidence="3 4">CBS 175.51</strain>
    </source>
</reference>
<dbReference type="AlphaFoldDB" id="A0A8H5C647"/>
<evidence type="ECO:0000313" key="4">
    <source>
        <dbReference type="Proteomes" id="UP000541558"/>
    </source>
</evidence>
<keyword evidence="1" id="KW-0812">Transmembrane</keyword>
<dbReference type="PANTHER" id="PTHR40465:SF1">
    <property type="entry name" value="DUF6534 DOMAIN-CONTAINING PROTEIN"/>
    <property type="match status" value="1"/>
</dbReference>
<name>A0A8H5C647_9AGAR</name>
<comment type="caution">
    <text evidence="3">The sequence shown here is derived from an EMBL/GenBank/DDBJ whole genome shotgun (WGS) entry which is preliminary data.</text>
</comment>
<dbReference type="OrthoDB" id="3265526at2759"/>
<keyword evidence="1" id="KW-1133">Transmembrane helix</keyword>
<feature type="transmembrane region" description="Helical" evidence="1">
    <location>
        <begin position="47"/>
        <end position="67"/>
    </location>
</feature>
<feature type="transmembrane region" description="Helical" evidence="1">
    <location>
        <begin position="199"/>
        <end position="218"/>
    </location>
</feature>
<evidence type="ECO:0000313" key="3">
    <source>
        <dbReference type="EMBL" id="KAF5335281.1"/>
    </source>
</evidence>
<feature type="transmembrane region" description="Helical" evidence="1">
    <location>
        <begin position="117"/>
        <end position="141"/>
    </location>
</feature>